<evidence type="ECO:0000313" key="2">
    <source>
        <dbReference type="EMBL" id="RYR60758.1"/>
    </source>
</evidence>
<sequence length="166" mass="18337">MSSSHYTKNGRNVMLKTISSQMASSPDFNASEAYRSLRDRGPYPATQVVRDFQGKFAFIPLDSGSKTDADGCVSFFWGADTDENLVLADEKEVVTKSCETFSVPFSKGLSNFEHPLNEVKSVPRVDSSELDHIIVKPIPNLAKDGLGAAFPFFYTEPNVILHSHNE</sequence>
<dbReference type="InterPro" id="IPR044828">
    <property type="entry name" value="TSJT1-like"/>
</dbReference>
<keyword evidence="3" id="KW-1185">Reference proteome</keyword>
<dbReference type="EMBL" id="SDMP01000004">
    <property type="protein sequence ID" value="RYR60758.1"/>
    <property type="molecule type" value="Genomic_DNA"/>
</dbReference>
<dbReference type="STRING" id="3818.A0A445DC49"/>
<dbReference type="Proteomes" id="UP000289738">
    <property type="component" value="Chromosome A04"/>
</dbReference>
<organism evidence="2 3">
    <name type="scientific">Arachis hypogaea</name>
    <name type="common">Peanut</name>
    <dbReference type="NCBI Taxonomy" id="3818"/>
    <lineage>
        <taxon>Eukaryota</taxon>
        <taxon>Viridiplantae</taxon>
        <taxon>Streptophyta</taxon>
        <taxon>Embryophyta</taxon>
        <taxon>Tracheophyta</taxon>
        <taxon>Spermatophyta</taxon>
        <taxon>Magnoliopsida</taxon>
        <taxon>eudicotyledons</taxon>
        <taxon>Gunneridae</taxon>
        <taxon>Pentapetalae</taxon>
        <taxon>rosids</taxon>
        <taxon>fabids</taxon>
        <taxon>Fabales</taxon>
        <taxon>Fabaceae</taxon>
        <taxon>Papilionoideae</taxon>
        <taxon>50 kb inversion clade</taxon>
        <taxon>dalbergioids sensu lato</taxon>
        <taxon>Dalbergieae</taxon>
        <taxon>Pterocarpus clade</taxon>
        <taxon>Arachis</taxon>
    </lineage>
</organism>
<dbReference type="PANTHER" id="PTHR45952:SF4">
    <property type="entry name" value="ALUMINUM INDUCED PROTEIN WITH YGL AND LRDR MOTIFS"/>
    <property type="match status" value="1"/>
</dbReference>
<dbReference type="AlphaFoldDB" id="A0A445DC49"/>
<name>A0A445DC49_ARAHY</name>
<dbReference type="InterPro" id="IPR024286">
    <property type="entry name" value="DUF3700"/>
</dbReference>
<proteinExistence type="predicted"/>
<gene>
    <name evidence="2" type="ORF">Ahy_A04g017822</name>
</gene>
<evidence type="ECO:0000259" key="1">
    <source>
        <dbReference type="SMART" id="SM01172"/>
    </source>
</evidence>
<protein>
    <recommendedName>
        <fullName evidence="1">DUF3700 domain-containing protein</fullName>
    </recommendedName>
</protein>
<reference evidence="2 3" key="1">
    <citation type="submission" date="2019-01" db="EMBL/GenBank/DDBJ databases">
        <title>Sequencing of cultivated peanut Arachis hypogaea provides insights into genome evolution and oil improvement.</title>
        <authorList>
            <person name="Chen X."/>
        </authorList>
    </citation>
    <scope>NUCLEOTIDE SEQUENCE [LARGE SCALE GENOMIC DNA]</scope>
    <source>
        <strain evidence="3">cv. Fuhuasheng</strain>
        <tissue evidence="2">Leaves</tissue>
    </source>
</reference>
<dbReference type="Pfam" id="PF12481">
    <property type="entry name" value="DUF3700"/>
    <property type="match status" value="1"/>
</dbReference>
<comment type="caution">
    <text evidence="2">The sequence shown here is derived from an EMBL/GenBank/DDBJ whole genome shotgun (WGS) entry which is preliminary data.</text>
</comment>
<accession>A0A445DC49</accession>
<dbReference type="SMART" id="SM01172">
    <property type="entry name" value="DUF3700"/>
    <property type="match status" value="1"/>
</dbReference>
<evidence type="ECO:0000313" key="3">
    <source>
        <dbReference type="Proteomes" id="UP000289738"/>
    </source>
</evidence>
<feature type="domain" description="DUF3700" evidence="1">
    <location>
        <begin position="1"/>
        <end position="135"/>
    </location>
</feature>
<dbReference type="PANTHER" id="PTHR45952">
    <property type="entry name" value="ALUMINUM INDUCED PROTEIN WITH YGL AND LRDR MOTIFS"/>
    <property type="match status" value="1"/>
</dbReference>